<protein>
    <recommendedName>
        <fullName evidence="3 12">Galactosylgalactosylxylosylprotein 3-beta-glucuronosyltransferase</fullName>
        <ecNumber evidence="3 12">2.4.1.135</ecNumber>
    </recommendedName>
</protein>
<evidence type="ECO:0000256" key="6">
    <source>
        <dbReference type="ARBA" id="ARBA00022968"/>
    </source>
</evidence>
<keyword evidence="4 12" id="KW-0808">Transferase</keyword>
<comment type="cofactor">
    <cofactor evidence="11 12">
        <name>Mn(2+)</name>
        <dbReference type="ChEBI" id="CHEBI:29035"/>
    </cofactor>
</comment>
<comment type="caution">
    <text evidence="14">The sequence shown here is derived from an EMBL/GenBank/DDBJ whole genome shotgun (WGS) entry which is preliminary data.</text>
</comment>
<feature type="region of interest" description="Disordered" evidence="13">
    <location>
        <begin position="91"/>
        <end position="110"/>
    </location>
</feature>
<gene>
    <name evidence="14" type="primary">GlcAT-S_0</name>
    <name evidence="14" type="ORF">E2C01_018689</name>
</gene>
<evidence type="ECO:0000256" key="4">
    <source>
        <dbReference type="ARBA" id="ARBA00022679"/>
    </source>
</evidence>
<evidence type="ECO:0000256" key="10">
    <source>
        <dbReference type="ARBA" id="ARBA00047979"/>
    </source>
</evidence>
<comment type="catalytic activity">
    <reaction evidence="10 12">
        <text>3-O-(beta-D-galactosyl-(1-&gt;3)-beta-D-galactosyl-(1-&gt;4)-beta-D-xylosyl)-L-seryl-[protein] + UDP-alpha-D-glucuronate = 3-O-(beta-D-GlcA-(1-&gt;3)-beta-D-Gal-(1-&gt;3)-beta-D-Gal-(1-&gt;4)-beta-D-Xyl)-L-seryl-[protein] + UDP + H(+)</text>
        <dbReference type="Rhea" id="RHEA:24168"/>
        <dbReference type="Rhea" id="RHEA-COMP:12571"/>
        <dbReference type="Rhea" id="RHEA-COMP:12573"/>
        <dbReference type="ChEBI" id="CHEBI:15378"/>
        <dbReference type="ChEBI" id="CHEBI:58052"/>
        <dbReference type="ChEBI" id="CHEBI:58223"/>
        <dbReference type="ChEBI" id="CHEBI:132090"/>
        <dbReference type="ChEBI" id="CHEBI:132093"/>
        <dbReference type="EC" id="2.4.1.135"/>
    </reaction>
</comment>
<proteinExistence type="inferred from homology"/>
<feature type="compositionally biased region" description="Acidic residues" evidence="13">
    <location>
        <begin position="96"/>
        <end position="109"/>
    </location>
</feature>
<keyword evidence="5" id="KW-0812">Transmembrane</keyword>
<feature type="binding site" evidence="11">
    <location>
        <position position="56"/>
    </location>
    <ligand>
        <name>Mn(2+)</name>
        <dbReference type="ChEBI" id="CHEBI:29035"/>
    </ligand>
</feature>
<dbReference type="GO" id="GO:0005975">
    <property type="term" value="P:carbohydrate metabolic process"/>
    <property type="evidence" value="ECO:0007669"/>
    <property type="project" value="TreeGrafter"/>
</dbReference>
<evidence type="ECO:0000256" key="2">
    <source>
        <dbReference type="ARBA" id="ARBA00007706"/>
    </source>
</evidence>
<dbReference type="Proteomes" id="UP000324222">
    <property type="component" value="Unassembled WGS sequence"/>
</dbReference>
<keyword evidence="7" id="KW-1133">Transmembrane helix</keyword>
<dbReference type="OrthoDB" id="675023at2759"/>
<evidence type="ECO:0000256" key="9">
    <source>
        <dbReference type="ARBA" id="ARBA00023180"/>
    </source>
</evidence>
<sequence length="123" mass="13644">MEILSGLSYTHLVSPMPEVYRKEKYVPRGVSNRRAALQWVQENGEDTGVLYFLDDDNAIDIRLFNEMRSTETVSMWPVGLIGEYTVSSPVVKGEEEGAGDGAGDDEDVGLEVNGDVLEDVQQF</sequence>
<evidence type="ECO:0000313" key="15">
    <source>
        <dbReference type="Proteomes" id="UP000324222"/>
    </source>
</evidence>
<dbReference type="EC" id="2.4.1.135" evidence="3 12"/>
<comment type="similarity">
    <text evidence="2 12">Belongs to the glycosyltransferase 43 family.</text>
</comment>
<keyword evidence="11 12" id="KW-0464">Manganese</keyword>
<keyword evidence="6 12" id="KW-0735">Signal-anchor</keyword>
<dbReference type="SUPFAM" id="SSF53448">
    <property type="entry name" value="Nucleotide-diphospho-sugar transferases"/>
    <property type="match status" value="1"/>
</dbReference>
<dbReference type="UniPathway" id="UPA00378"/>
<dbReference type="Pfam" id="PF03360">
    <property type="entry name" value="Glyco_transf_43"/>
    <property type="match status" value="1"/>
</dbReference>
<evidence type="ECO:0000256" key="12">
    <source>
        <dbReference type="RuleBase" id="RU363127"/>
    </source>
</evidence>
<dbReference type="GO" id="GO:0015018">
    <property type="term" value="F:galactosylgalactosylxylosylprotein 3-beta-glucuronosyltransferase activity"/>
    <property type="evidence" value="ECO:0007669"/>
    <property type="project" value="UniProtKB-UniRule"/>
</dbReference>
<comment type="pathway">
    <text evidence="12">Protein modification; protein glycosylation.</text>
</comment>
<keyword evidence="15" id="KW-1185">Reference proteome</keyword>
<evidence type="ECO:0000256" key="13">
    <source>
        <dbReference type="SAM" id="MobiDB-lite"/>
    </source>
</evidence>
<keyword evidence="8" id="KW-0472">Membrane</keyword>
<evidence type="ECO:0000256" key="1">
    <source>
        <dbReference type="ARBA" id="ARBA00004606"/>
    </source>
</evidence>
<evidence type="ECO:0000256" key="11">
    <source>
        <dbReference type="PIRSR" id="PIRSR605027-3"/>
    </source>
</evidence>
<dbReference type="GO" id="GO:0050650">
    <property type="term" value="P:chondroitin sulfate proteoglycan biosynthetic process"/>
    <property type="evidence" value="ECO:0007669"/>
    <property type="project" value="TreeGrafter"/>
</dbReference>
<evidence type="ECO:0000256" key="3">
    <source>
        <dbReference type="ARBA" id="ARBA00012641"/>
    </source>
</evidence>
<dbReference type="InterPro" id="IPR029044">
    <property type="entry name" value="Nucleotide-diphossugar_trans"/>
</dbReference>
<comment type="subcellular location">
    <subcellularLocation>
        <location evidence="12">Golgi apparatus membrane</location>
        <topology evidence="12">Single-pass type II membrane protein</topology>
    </subcellularLocation>
    <subcellularLocation>
        <location evidence="1">Membrane</location>
        <topology evidence="1">Single-pass type II membrane protein</topology>
    </subcellularLocation>
</comment>
<dbReference type="GO" id="GO:0046872">
    <property type="term" value="F:metal ion binding"/>
    <property type="evidence" value="ECO:0007669"/>
    <property type="project" value="UniProtKB-KW"/>
</dbReference>
<organism evidence="14 15">
    <name type="scientific">Portunus trituberculatus</name>
    <name type="common">Swimming crab</name>
    <name type="synonym">Neptunus trituberculatus</name>
    <dbReference type="NCBI Taxonomy" id="210409"/>
    <lineage>
        <taxon>Eukaryota</taxon>
        <taxon>Metazoa</taxon>
        <taxon>Ecdysozoa</taxon>
        <taxon>Arthropoda</taxon>
        <taxon>Crustacea</taxon>
        <taxon>Multicrustacea</taxon>
        <taxon>Malacostraca</taxon>
        <taxon>Eumalacostraca</taxon>
        <taxon>Eucarida</taxon>
        <taxon>Decapoda</taxon>
        <taxon>Pleocyemata</taxon>
        <taxon>Brachyura</taxon>
        <taxon>Eubrachyura</taxon>
        <taxon>Portunoidea</taxon>
        <taxon>Portunidae</taxon>
        <taxon>Portuninae</taxon>
        <taxon>Portunus</taxon>
    </lineage>
</organism>
<dbReference type="AlphaFoldDB" id="A0A5B7DV44"/>
<dbReference type="PANTHER" id="PTHR10896">
    <property type="entry name" value="GALACTOSYLGALACTOSYLXYLOSYLPROTEIN 3-BETA-GLUCURONOSYLTRANSFERASE BETA-1,3-GLUCURONYLTRANSFERASE"/>
    <property type="match status" value="1"/>
</dbReference>
<dbReference type="EMBL" id="VSRR010001479">
    <property type="protein sequence ID" value="MPC25571.1"/>
    <property type="molecule type" value="Genomic_DNA"/>
</dbReference>
<dbReference type="PANTHER" id="PTHR10896:SF50">
    <property type="entry name" value="GALACTOSYLGALACTOSYLXYLOSYLPROTEIN 3-BETA-GLUCURONOSYLTRANSFERASE P"/>
    <property type="match status" value="1"/>
</dbReference>
<keyword evidence="9" id="KW-0325">Glycoprotein</keyword>
<accession>A0A5B7DV44</accession>
<evidence type="ECO:0000256" key="8">
    <source>
        <dbReference type="ARBA" id="ARBA00023136"/>
    </source>
</evidence>
<keyword evidence="12" id="KW-0333">Golgi apparatus</keyword>
<reference evidence="14 15" key="1">
    <citation type="submission" date="2019-05" db="EMBL/GenBank/DDBJ databases">
        <title>Another draft genome of Portunus trituberculatus and its Hox gene families provides insights of decapod evolution.</title>
        <authorList>
            <person name="Jeong J.-H."/>
            <person name="Song I."/>
            <person name="Kim S."/>
            <person name="Choi T."/>
            <person name="Kim D."/>
            <person name="Ryu S."/>
            <person name="Kim W."/>
        </authorList>
    </citation>
    <scope>NUCLEOTIDE SEQUENCE [LARGE SCALE GENOMIC DNA]</scope>
    <source>
        <tissue evidence="14">Muscle</tissue>
    </source>
</reference>
<evidence type="ECO:0000256" key="7">
    <source>
        <dbReference type="ARBA" id="ARBA00022989"/>
    </source>
</evidence>
<evidence type="ECO:0000256" key="5">
    <source>
        <dbReference type="ARBA" id="ARBA00022692"/>
    </source>
</evidence>
<evidence type="ECO:0000313" key="14">
    <source>
        <dbReference type="EMBL" id="MPC25571.1"/>
    </source>
</evidence>
<dbReference type="InterPro" id="IPR005027">
    <property type="entry name" value="Glyco_trans_43"/>
</dbReference>
<dbReference type="Gene3D" id="3.90.550.10">
    <property type="entry name" value="Spore Coat Polysaccharide Biosynthesis Protein SpsA, Chain A"/>
    <property type="match status" value="1"/>
</dbReference>
<name>A0A5B7DV44_PORTR</name>
<dbReference type="GO" id="GO:0000139">
    <property type="term" value="C:Golgi membrane"/>
    <property type="evidence" value="ECO:0007669"/>
    <property type="project" value="UniProtKB-SubCell"/>
</dbReference>
<keyword evidence="11 12" id="KW-0479">Metal-binding</keyword>